<dbReference type="SUPFAM" id="SSF53067">
    <property type="entry name" value="Actin-like ATPase domain"/>
    <property type="match status" value="2"/>
</dbReference>
<dbReference type="AlphaFoldDB" id="A0A523YKP2"/>
<evidence type="ECO:0000256" key="3">
    <source>
        <dbReference type="ARBA" id="ARBA00022777"/>
    </source>
</evidence>
<protein>
    <submittedName>
        <fullName evidence="7">Carbohydrate kinase</fullName>
    </submittedName>
</protein>
<proteinExistence type="inferred from homology"/>
<evidence type="ECO:0000313" key="8">
    <source>
        <dbReference type="Proteomes" id="UP000316925"/>
    </source>
</evidence>
<dbReference type="InterPro" id="IPR018483">
    <property type="entry name" value="Carb_kinase_FGGY_CS"/>
</dbReference>
<dbReference type="PANTHER" id="PTHR43095">
    <property type="entry name" value="SUGAR KINASE"/>
    <property type="match status" value="1"/>
</dbReference>
<evidence type="ECO:0000259" key="6">
    <source>
        <dbReference type="Pfam" id="PF02782"/>
    </source>
</evidence>
<dbReference type="InterPro" id="IPR050406">
    <property type="entry name" value="FGGY_Carb_Kinase"/>
</dbReference>
<dbReference type="GO" id="GO:0016773">
    <property type="term" value="F:phosphotransferase activity, alcohol group as acceptor"/>
    <property type="evidence" value="ECO:0007669"/>
    <property type="project" value="InterPro"/>
</dbReference>
<dbReference type="InterPro" id="IPR018485">
    <property type="entry name" value="FGGY_C"/>
</dbReference>
<evidence type="ECO:0000259" key="5">
    <source>
        <dbReference type="Pfam" id="PF00370"/>
    </source>
</evidence>
<dbReference type="InterPro" id="IPR000577">
    <property type="entry name" value="Carb_kinase_FGGY"/>
</dbReference>
<dbReference type="InterPro" id="IPR018484">
    <property type="entry name" value="FGGY_N"/>
</dbReference>
<dbReference type="CDD" id="cd24121">
    <property type="entry name" value="ASKHA_NBD_FGGY_BaEryA-like"/>
    <property type="match status" value="1"/>
</dbReference>
<dbReference type="EMBL" id="SOIJ01000240">
    <property type="protein sequence ID" value="TET92158.1"/>
    <property type="molecule type" value="Genomic_DNA"/>
</dbReference>
<dbReference type="Pfam" id="PF00370">
    <property type="entry name" value="FGGY_N"/>
    <property type="match status" value="1"/>
</dbReference>
<dbReference type="InterPro" id="IPR043129">
    <property type="entry name" value="ATPase_NBD"/>
</dbReference>
<evidence type="ECO:0000256" key="2">
    <source>
        <dbReference type="ARBA" id="ARBA00022679"/>
    </source>
</evidence>
<dbReference type="Proteomes" id="UP000316925">
    <property type="component" value="Unassembled WGS sequence"/>
</dbReference>
<dbReference type="Gene3D" id="3.30.420.40">
    <property type="match status" value="2"/>
</dbReference>
<dbReference type="PIRSF" id="PIRSF000538">
    <property type="entry name" value="GlpK"/>
    <property type="match status" value="1"/>
</dbReference>
<gene>
    <name evidence="7" type="ORF">E3J33_04260</name>
</gene>
<comment type="caution">
    <text evidence="7">The sequence shown here is derived from an EMBL/GenBank/DDBJ whole genome shotgun (WGS) entry which is preliminary data.</text>
</comment>
<keyword evidence="3 4" id="KW-0418">Kinase</keyword>
<feature type="domain" description="Carbohydrate kinase FGGY C-terminal" evidence="6">
    <location>
        <begin position="261"/>
        <end position="454"/>
    </location>
</feature>
<sequence length="513" mass="56374">MSEKFLLGIDAGTSVVKTVIFDREGEEVSFSSRRLSIETVKPGWAEQDMNEVWQAVKETIQESLKKSDLAASNIAVVGISGQGDGCRLVDKHLKPVRKAILWLDGRAGEVVTHWEKEGTDLAGFRISGSATFSGTPAAIIKWLEKNEPHSLKKAKHFLFAKDWIKLKLSGKVSTDPSDASRAPINIKDRVYSDELFKLFGLSAYQDLFPRIIPSLEVAGEVSSEASEEVGLKEGTPIICGMIDVVATPVGLGAIYDGQAFSIVGTTCFNAVVTEQLILEPVGVGMTLVHALPDKFVRSMPSMGGTPNLDWFIREFCSSEVGLGKKGEGNLYQVLEEKVKEVPLGSEGVLYHPYINPGGERAPFVKPSARAQFFGISLRHSRWHLLRSVYEGVALSMLDCFKHIPVQISEVALTGGGAKSSLWCQIFADVTGKTIKTLRTTELGALGAAIGGGVAVGIYPHMEDAVKRVVKFKKEYYPHPENHQKYQLIYQLYQNLYQRVWDAWDMRLKVIGAA</sequence>
<dbReference type="PANTHER" id="PTHR43095:SF3">
    <property type="entry name" value="L-XYLULOSE_3-KETO-L-GULONATE KINASE"/>
    <property type="match status" value="1"/>
</dbReference>
<name>A0A523YKP2_UNCAE</name>
<evidence type="ECO:0000256" key="1">
    <source>
        <dbReference type="ARBA" id="ARBA00009156"/>
    </source>
</evidence>
<dbReference type="GO" id="GO:0005975">
    <property type="term" value="P:carbohydrate metabolic process"/>
    <property type="evidence" value="ECO:0007669"/>
    <property type="project" value="InterPro"/>
</dbReference>
<keyword evidence="2 4" id="KW-0808">Transferase</keyword>
<comment type="similarity">
    <text evidence="1 4">Belongs to the FGGY kinase family.</text>
</comment>
<reference evidence="7 8" key="1">
    <citation type="submission" date="2019-03" db="EMBL/GenBank/DDBJ databases">
        <title>Metabolic potential of uncultured bacteria and archaea associated with petroleum seepage in deep-sea sediments.</title>
        <authorList>
            <person name="Dong X."/>
            <person name="Hubert C."/>
        </authorList>
    </citation>
    <scope>NUCLEOTIDE SEQUENCE [LARGE SCALE GENOMIC DNA]</scope>
    <source>
        <strain evidence="7">E29_bin28</strain>
    </source>
</reference>
<dbReference type="Pfam" id="PF02782">
    <property type="entry name" value="FGGY_C"/>
    <property type="match status" value="1"/>
</dbReference>
<dbReference type="PROSITE" id="PS00445">
    <property type="entry name" value="FGGY_KINASES_2"/>
    <property type="match status" value="1"/>
</dbReference>
<feature type="domain" description="Carbohydrate kinase FGGY N-terminal" evidence="5">
    <location>
        <begin position="6"/>
        <end position="250"/>
    </location>
</feature>
<evidence type="ECO:0000256" key="4">
    <source>
        <dbReference type="RuleBase" id="RU003733"/>
    </source>
</evidence>
<accession>A0A523YKP2</accession>
<organism evidence="7 8">
    <name type="scientific">Aerophobetes bacterium</name>
    <dbReference type="NCBI Taxonomy" id="2030807"/>
    <lineage>
        <taxon>Bacteria</taxon>
        <taxon>Candidatus Aerophobota</taxon>
    </lineage>
</organism>
<dbReference type="GO" id="GO:0016301">
    <property type="term" value="F:kinase activity"/>
    <property type="evidence" value="ECO:0007669"/>
    <property type="project" value="UniProtKB-KW"/>
</dbReference>
<evidence type="ECO:0000313" key="7">
    <source>
        <dbReference type="EMBL" id="TET92158.1"/>
    </source>
</evidence>